<organism evidence="2">
    <name type="scientific">bioreactor metagenome</name>
    <dbReference type="NCBI Taxonomy" id="1076179"/>
    <lineage>
        <taxon>unclassified sequences</taxon>
        <taxon>metagenomes</taxon>
        <taxon>ecological metagenomes</taxon>
    </lineage>
</organism>
<feature type="transmembrane region" description="Helical" evidence="1">
    <location>
        <begin position="129"/>
        <end position="151"/>
    </location>
</feature>
<evidence type="ECO:0000313" key="2">
    <source>
        <dbReference type="EMBL" id="MPL77628.1"/>
    </source>
</evidence>
<keyword evidence="1" id="KW-1133">Transmembrane helix</keyword>
<protein>
    <submittedName>
        <fullName evidence="2">Uncharacterized protein</fullName>
    </submittedName>
</protein>
<feature type="transmembrane region" description="Helical" evidence="1">
    <location>
        <begin position="64"/>
        <end position="86"/>
    </location>
</feature>
<dbReference type="EMBL" id="VSSQ01000108">
    <property type="protein sequence ID" value="MPL77628.1"/>
    <property type="molecule type" value="Genomic_DNA"/>
</dbReference>
<sequence>MKVDKLLIEFKAVALISAFFGLIILFMYLFHMPTFRKMLIIAIALHTVIFQISNYLNKKYKNKYIAFVNYLISYPYALLLGTMLVFRSYSEVLFAIILYFVIAVLIPVGLIKILTYYILVDVFNESTLLYLKITVIAFFAVLFSPVIRFIVFSLSPWHKRIFAVPKTTSFSVSINYTLTSSNIRLLIYIGYAVALLVINYVKFQGVSLSHSTSADIAILDSFVTFIAFDTSLSLLKKSNFRPSIFLNKISNMVNDEFDKFKGTSS</sequence>
<gene>
    <name evidence="2" type="ORF">SDC9_23485</name>
</gene>
<evidence type="ECO:0000256" key="1">
    <source>
        <dbReference type="SAM" id="Phobius"/>
    </source>
</evidence>
<feature type="transmembrane region" description="Helical" evidence="1">
    <location>
        <begin position="92"/>
        <end position="117"/>
    </location>
</feature>
<feature type="transmembrane region" description="Helical" evidence="1">
    <location>
        <begin position="38"/>
        <end position="57"/>
    </location>
</feature>
<feature type="transmembrane region" description="Helical" evidence="1">
    <location>
        <begin position="185"/>
        <end position="204"/>
    </location>
</feature>
<reference evidence="2" key="1">
    <citation type="submission" date="2019-08" db="EMBL/GenBank/DDBJ databases">
        <authorList>
            <person name="Kucharzyk K."/>
            <person name="Murdoch R.W."/>
            <person name="Higgins S."/>
            <person name="Loffler F."/>
        </authorList>
    </citation>
    <scope>NUCLEOTIDE SEQUENCE</scope>
</reference>
<proteinExistence type="predicted"/>
<comment type="caution">
    <text evidence="2">The sequence shown here is derived from an EMBL/GenBank/DDBJ whole genome shotgun (WGS) entry which is preliminary data.</text>
</comment>
<feature type="transmembrane region" description="Helical" evidence="1">
    <location>
        <begin position="12"/>
        <end position="32"/>
    </location>
</feature>
<keyword evidence="1" id="KW-0472">Membrane</keyword>
<keyword evidence="1" id="KW-0812">Transmembrane</keyword>
<name>A0A644UF53_9ZZZZ</name>
<accession>A0A644UF53</accession>
<dbReference type="AlphaFoldDB" id="A0A644UF53"/>